<dbReference type="AlphaFoldDB" id="A0A9X1L5E2"/>
<accession>A0A9X1L5E2</accession>
<dbReference type="RefSeq" id="WP_226544782.1">
    <property type="nucleotide sequence ID" value="NZ_JAJAPW010000015.1"/>
</dbReference>
<organism evidence="1 2">
    <name type="scientific">Neotamlana laminarinivorans</name>
    <dbReference type="NCBI Taxonomy" id="2883124"/>
    <lineage>
        <taxon>Bacteria</taxon>
        <taxon>Pseudomonadati</taxon>
        <taxon>Bacteroidota</taxon>
        <taxon>Flavobacteriia</taxon>
        <taxon>Flavobacteriales</taxon>
        <taxon>Flavobacteriaceae</taxon>
        <taxon>Neotamlana</taxon>
    </lineage>
</organism>
<sequence length="183" mass="21797">MKPKYTYKKSSEFIENIDFEYFETYSLQRGPIFEKEIESLESEFNYLKSKSNLNKTEKDRLSELDELLNFTQVIVNKKGQFHFSAVKINRIEKANPKSIRLIEILKTEINDVPNWMCSPIYRDAILFYDKNETLIKQLNICLSCEYMETELFNHINADFKTYELMREYLIEIGHKIETEKASG</sequence>
<reference evidence="1" key="1">
    <citation type="submission" date="2021-10" db="EMBL/GenBank/DDBJ databases">
        <title>Tamlana sargassums sp. nov., and Tamlana laminarinivorans sp. nov., two new bacteria isolated from the brown alga.</title>
        <authorList>
            <person name="Li J."/>
        </authorList>
    </citation>
    <scope>NUCLEOTIDE SEQUENCE</scope>
    <source>
        <strain evidence="1">PT2-4</strain>
    </source>
</reference>
<dbReference type="Proteomes" id="UP001139199">
    <property type="component" value="Unassembled WGS sequence"/>
</dbReference>
<dbReference type="EMBL" id="JAJAPW010000015">
    <property type="protein sequence ID" value="MCB4800307.1"/>
    <property type="molecule type" value="Genomic_DNA"/>
</dbReference>
<name>A0A9X1L5E2_9FLAO</name>
<comment type="caution">
    <text evidence="1">The sequence shown here is derived from an EMBL/GenBank/DDBJ whole genome shotgun (WGS) entry which is preliminary data.</text>
</comment>
<keyword evidence="2" id="KW-1185">Reference proteome</keyword>
<gene>
    <name evidence="1" type="ORF">LG649_15755</name>
</gene>
<proteinExistence type="predicted"/>
<evidence type="ECO:0000313" key="2">
    <source>
        <dbReference type="Proteomes" id="UP001139199"/>
    </source>
</evidence>
<evidence type="ECO:0000313" key="1">
    <source>
        <dbReference type="EMBL" id="MCB4800307.1"/>
    </source>
</evidence>
<protein>
    <submittedName>
        <fullName evidence="1">Uncharacterized protein</fullName>
    </submittedName>
</protein>